<dbReference type="Proteomes" id="UP000596130">
    <property type="component" value="Chromosome"/>
</dbReference>
<evidence type="ECO:0008006" key="3">
    <source>
        <dbReference type="Google" id="ProtNLM"/>
    </source>
</evidence>
<dbReference type="Gene3D" id="3.10.450.50">
    <property type="match status" value="1"/>
</dbReference>
<organism evidence="1 2">
    <name type="scientific">Streptomyces alfalfae</name>
    <dbReference type="NCBI Taxonomy" id="1642299"/>
    <lineage>
        <taxon>Bacteria</taxon>
        <taxon>Bacillati</taxon>
        <taxon>Actinomycetota</taxon>
        <taxon>Actinomycetes</taxon>
        <taxon>Kitasatosporales</taxon>
        <taxon>Streptomycetaceae</taxon>
        <taxon>Streptomyces</taxon>
    </lineage>
</organism>
<dbReference type="SUPFAM" id="SSF54427">
    <property type="entry name" value="NTF2-like"/>
    <property type="match status" value="1"/>
</dbReference>
<dbReference type="RefSeq" id="WP_198504166.1">
    <property type="nucleotide sequence ID" value="NZ_CP065959.1"/>
</dbReference>
<dbReference type="AlphaFoldDB" id="A0A7T4PLD3"/>
<dbReference type="PANTHER" id="PTHR41252">
    <property type="entry name" value="BLR2505 PROTEIN"/>
    <property type="match status" value="1"/>
</dbReference>
<dbReference type="PANTHER" id="PTHR41252:SF1">
    <property type="entry name" value="BLR2505 PROTEIN"/>
    <property type="match status" value="1"/>
</dbReference>
<proteinExistence type="predicted"/>
<evidence type="ECO:0000313" key="2">
    <source>
        <dbReference type="Proteomes" id="UP000596130"/>
    </source>
</evidence>
<reference evidence="1 2" key="1">
    <citation type="submission" date="2020-12" db="EMBL/GenBank/DDBJ databases">
        <title>Identification and biosynthesis of polyene macrolides produced by Streptomyces alfalfae Men-myco-93-63.</title>
        <authorList>
            <person name="Liu D."/>
            <person name="Li Y."/>
            <person name="Liu L."/>
            <person name="Han X."/>
            <person name="Shen F."/>
        </authorList>
    </citation>
    <scope>NUCLEOTIDE SEQUENCE [LARGE SCALE GENOMIC DNA]</scope>
    <source>
        <strain evidence="1 2">Men-myco-93-63</strain>
    </source>
</reference>
<dbReference type="InterPro" id="IPR032710">
    <property type="entry name" value="NTF2-like_dom_sf"/>
</dbReference>
<gene>
    <name evidence="1" type="ORF">I8755_31475</name>
</gene>
<accession>A0A7T4PLD3</accession>
<sequence>MTSSQDISAPRRELFELLEKVGTVDAFFARLADDVRWTLHGRHPLAGQYRSRAEFVPATIGQIRPLLSGGLRFHIKALHGDGPVTVAEMKGIGTALDGIPYDPFYVWVCRFDADGHTIVEVDAYIDSIVVVDILRRLSPR</sequence>
<protein>
    <recommendedName>
        <fullName evidence="3">Ketosteroid isomerase</fullName>
    </recommendedName>
</protein>
<dbReference type="EMBL" id="CP065959">
    <property type="protein sequence ID" value="QQC92408.1"/>
    <property type="molecule type" value="Genomic_DNA"/>
</dbReference>
<evidence type="ECO:0000313" key="1">
    <source>
        <dbReference type="EMBL" id="QQC92408.1"/>
    </source>
</evidence>
<name>A0A7T4PLD3_9ACTN</name>